<dbReference type="Proteomes" id="UP001304071">
    <property type="component" value="Chromosome 1"/>
</dbReference>
<gene>
    <name evidence="1" type="ORF">R8Z52_10420</name>
</gene>
<dbReference type="EMBL" id="CP138203">
    <property type="protein sequence ID" value="WPC72548.1"/>
    <property type="molecule type" value="Genomic_DNA"/>
</dbReference>
<name>A0ABZ0Q7Y4_9VIBR</name>
<keyword evidence="2" id="KW-1185">Reference proteome</keyword>
<dbReference type="RefSeq" id="WP_261896154.1">
    <property type="nucleotide sequence ID" value="NZ_AP024895.1"/>
</dbReference>
<sequence length="104" mass="11514">MAVQVLPNSKKLTFSYMPNLALSLSAKHVASILLGSGDEPYTVIISFQPLSLSHSQFGSTYSVSSFGVPYFELTFQSYADYREFCEFYDICLQFADVPATVEGC</sequence>
<accession>A0ABZ0Q7Y4</accession>
<proteinExistence type="predicted"/>
<reference evidence="1 2" key="1">
    <citation type="submission" date="2023-11" db="EMBL/GenBank/DDBJ databases">
        <title>Plant-associative lifestyle of Vibrio porteresiae and its evolutionary dynamics.</title>
        <authorList>
            <person name="Rameshkumar N."/>
            <person name="Kirti K."/>
        </authorList>
    </citation>
    <scope>NUCLEOTIDE SEQUENCE [LARGE SCALE GENOMIC DNA]</scope>
    <source>
        <strain evidence="1 2">MSSRF30</strain>
    </source>
</reference>
<evidence type="ECO:0000313" key="1">
    <source>
        <dbReference type="EMBL" id="WPC72548.1"/>
    </source>
</evidence>
<organism evidence="1 2">
    <name type="scientific">Vibrio porteresiae DSM 19223</name>
    <dbReference type="NCBI Taxonomy" id="1123496"/>
    <lineage>
        <taxon>Bacteria</taxon>
        <taxon>Pseudomonadati</taxon>
        <taxon>Pseudomonadota</taxon>
        <taxon>Gammaproteobacteria</taxon>
        <taxon>Vibrionales</taxon>
        <taxon>Vibrionaceae</taxon>
        <taxon>Vibrio</taxon>
    </lineage>
</organism>
<protein>
    <submittedName>
        <fullName evidence="1">Uncharacterized protein</fullName>
    </submittedName>
</protein>
<evidence type="ECO:0000313" key="2">
    <source>
        <dbReference type="Proteomes" id="UP001304071"/>
    </source>
</evidence>